<proteinExistence type="predicted"/>
<accession>A0ABN7UC60</accession>
<reference evidence="2 3" key="1">
    <citation type="submission" date="2021-06" db="EMBL/GenBank/DDBJ databases">
        <authorList>
            <person name="Kallberg Y."/>
            <person name="Tangrot J."/>
            <person name="Rosling A."/>
        </authorList>
    </citation>
    <scope>NUCLEOTIDE SEQUENCE [LARGE SCALE GENOMIC DNA]</scope>
    <source>
        <strain evidence="2 3">120-4 pot B 10/14</strain>
    </source>
</reference>
<comment type="caution">
    <text evidence="2">The sequence shown here is derived from an EMBL/GenBank/DDBJ whole genome shotgun (WGS) entry which is preliminary data.</text>
</comment>
<evidence type="ECO:0000313" key="3">
    <source>
        <dbReference type="Proteomes" id="UP000789901"/>
    </source>
</evidence>
<dbReference type="EMBL" id="CAJVQB010001289">
    <property type="protein sequence ID" value="CAG8529382.1"/>
    <property type="molecule type" value="Genomic_DNA"/>
</dbReference>
<feature type="coiled-coil region" evidence="1">
    <location>
        <begin position="57"/>
        <end position="114"/>
    </location>
</feature>
<keyword evidence="1" id="KW-0175">Coiled coil</keyword>
<organism evidence="2 3">
    <name type="scientific">Gigaspora margarita</name>
    <dbReference type="NCBI Taxonomy" id="4874"/>
    <lineage>
        <taxon>Eukaryota</taxon>
        <taxon>Fungi</taxon>
        <taxon>Fungi incertae sedis</taxon>
        <taxon>Mucoromycota</taxon>
        <taxon>Glomeromycotina</taxon>
        <taxon>Glomeromycetes</taxon>
        <taxon>Diversisporales</taxon>
        <taxon>Gigasporaceae</taxon>
        <taxon>Gigaspora</taxon>
    </lineage>
</organism>
<name>A0ABN7UC60_GIGMA</name>
<dbReference type="Proteomes" id="UP000789901">
    <property type="component" value="Unassembled WGS sequence"/>
</dbReference>
<keyword evidence="3" id="KW-1185">Reference proteome</keyword>
<protein>
    <submittedName>
        <fullName evidence="2">6678_t:CDS:1</fullName>
    </submittedName>
</protein>
<dbReference type="SUPFAM" id="SSF52949">
    <property type="entry name" value="Macro domain-like"/>
    <property type="match status" value="1"/>
</dbReference>
<evidence type="ECO:0000313" key="2">
    <source>
        <dbReference type="EMBL" id="CAG8529382.1"/>
    </source>
</evidence>
<sequence length="289" mass="33557">MRLDIEIKKLFQKKEQEIVGILKKFKNRVLKKDKAVTKYLGIQDKNAHRLCKCKLKARELQEEIVRINGTTHLLERESPTDIVMSEKEEVSPVIADVTNKVKVLQDRIQSMLIQEKNKKSHPMEVDCLTYDKVREDIFVSKWAPHNRVNSQAQIKLKDLLKGIWNSKIQSSEMITNSNYTIISALINLDHLTFNNNMAKTRAKKYIQESIYYLVNEDITEEEWEQVVLTASNKSAHGASGISYTLIKMAGPFLQQKFKEFANMCFTHGQVPKNGNWQPFILYRKWIASV</sequence>
<dbReference type="InterPro" id="IPR043472">
    <property type="entry name" value="Macro_dom-like"/>
</dbReference>
<gene>
    <name evidence="2" type="ORF">GMARGA_LOCUS3545</name>
</gene>
<evidence type="ECO:0000256" key="1">
    <source>
        <dbReference type="SAM" id="Coils"/>
    </source>
</evidence>